<accession>A0ABY7V624</accession>
<dbReference type="EMBL" id="CP115167">
    <property type="protein sequence ID" value="WDA60643.1"/>
    <property type="molecule type" value="Genomic_DNA"/>
</dbReference>
<dbReference type="Proteomes" id="UP001217044">
    <property type="component" value="Plasmid pDATS02"/>
</dbReference>
<gene>
    <name evidence="1" type="ORF">M8445_16890</name>
</gene>
<geneLocation type="plasmid" evidence="1 2">
    <name>pDATS02</name>
</geneLocation>
<reference evidence="1 2" key="1">
    <citation type="submission" date="2022-12" db="EMBL/GenBank/DDBJ databases">
        <title>Genome Sequence of Deinococcus aquaticus Type Strain PB314.</title>
        <authorList>
            <person name="Albert C."/>
            <person name="Hill J."/>
            <person name="Boren L."/>
            <person name="Scholz-Ng S."/>
            <person name="Fatema N."/>
            <person name="Grosso R."/>
            <person name="Soboslay E."/>
            <person name="Tuohy J."/>
        </authorList>
    </citation>
    <scope>NUCLEOTIDE SEQUENCE [LARGE SCALE GENOMIC DNA]</scope>
    <source>
        <strain evidence="1 2">PB-314</strain>
        <plasmid evidence="1 2">pDATS02</plasmid>
    </source>
</reference>
<evidence type="ECO:0000313" key="1">
    <source>
        <dbReference type="EMBL" id="WDA60643.1"/>
    </source>
</evidence>
<proteinExistence type="predicted"/>
<protein>
    <submittedName>
        <fullName evidence="1">Uncharacterized protein</fullName>
    </submittedName>
</protein>
<evidence type="ECO:0000313" key="2">
    <source>
        <dbReference type="Proteomes" id="UP001217044"/>
    </source>
</evidence>
<organism evidence="1 2">
    <name type="scientific">Deinococcus aquaticus</name>
    <dbReference type="NCBI Taxonomy" id="328692"/>
    <lineage>
        <taxon>Bacteria</taxon>
        <taxon>Thermotogati</taxon>
        <taxon>Deinococcota</taxon>
        <taxon>Deinococci</taxon>
        <taxon>Deinococcales</taxon>
        <taxon>Deinococcaceae</taxon>
        <taxon>Deinococcus</taxon>
    </lineage>
</organism>
<keyword evidence="1" id="KW-0614">Plasmid</keyword>
<keyword evidence="2" id="KW-1185">Reference proteome</keyword>
<dbReference type="RefSeq" id="WP_273991391.1">
    <property type="nucleotide sequence ID" value="NZ_BAABQT010000029.1"/>
</dbReference>
<sequence>MKHEFSVGSRITLILTAYPIDDKTDGADEHEFHGEPAVVVEHLTGDPAADYLVYVPRTRRVYPCVPADMARC</sequence>
<name>A0ABY7V624_9DEIO</name>